<name>A0A0D7AEC8_9AGAR</name>
<dbReference type="EMBL" id="KN881721">
    <property type="protein sequence ID" value="KIY49697.1"/>
    <property type="molecule type" value="Genomic_DNA"/>
</dbReference>
<feature type="compositionally biased region" description="Polar residues" evidence="1">
    <location>
        <begin position="1"/>
        <end position="10"/>
    </location>
</feature>
<sequence length="323" mass="33696">MASGVTQDLPTSHEWAHSTSVQQRPMPGTFETTQHRLPDPPSVQDTSVQSADANKLYPAHKFSANIRIPFLPSSSSQEAGANTSETMGSDDHTATAAPGAGMKKHFVKHHHEHPPRIAPKPIPRRMSLPSQEGPDEDLGLTGGVGALPGSRSEISVAKLPAERTSLPSQEGTDEDLGKTGGAGALPGSKSEISVAKLPDERKAEQAAAAVAPSSEPLPPPVVGHDVGGLPGTQPETSTSKLPDERAQESKESARGSAAEVPPKASRASGEHHSRSPVSGSPNTKPSLSDRIRGEAKVIIGKITQDENKVQAGKHMKGKGSFST</sequence>
<feature type="region of interest" description="Disordered" evidence="1">
    <location>
        <begin position="72"/>
        <end position="295"/>
    </location>
</feature>
<dbReference type="OrthoDB" id="3268823at2759"/>
<feature type="compositionally biased region" description="Polar residues" evidence="1">
    <location>
        <begin position="72"/>
        <end position="87"/>
    </location>
</feature>
<feature type="region of interest" description="Disordered" evidence="1">
    <location>
        <begin position="1"/>
        <end position="54"/>
    </location>
</feature>
<organism evidence="2 3">
    <name type="scientific">Fistulina hepatica ATCC 64428</name>
    <dbReference type="NCBI Taxonomy" id="1128425"/>
    <lineage>
        <taxon>Eukaryota</taxon>
        <taxon>Fungi</taxon>
        <taxon>Dikarya</taxon>
        <taxon>Basidiomycota</taxon>
        <taxon>Agaricomycotina</taxon>
        <taxon>Agaricomycetes</taxon>
        <taxon>Agaricomycetidae</taxon>
        <taxon>Agaricales</taxon>
        <taxon>Fistulinaceae</taxon>
        <taxon>Fistulina</taxon>
    </lineage>
</organism>
<evidence type="ECO:0000256" key="1">
    <source>
        <dbReference type="SAM" id="MobiDB-lite"/>
    </source>
</evidence>
<feature type="compositionally biased region" description="Basic residues" evidence="1">
    <location>
        <begin position="102"/>
        <end position="113"/>
    </location>
</feature>
<dbReference type="Proteomes" id="UP000054144">
    <property type="component" value="Unassembled WGS sequence"/>
</dbReference>
<accession>A0A0D7AEC8</accession>
<feature type="compositionally biased region" description="Polar residues" evidence="1">
    <location>
        <begin position="275"/>
        <end position="286"/>
    </location>
</feature>
<keyword evidence="3" id="KW-1185">Reference proteome</keyword>
<protein>
    <submittedName>
        <fullName evidence="2">Uncharacterized protein</fullName>
    </submittedName>
</protein>
<evidence type="ECO:0000313" key="2">
    <source>
        <dbReference type="EMBL" id="KIY49697.1"/>
    </source>
</evidence>
<gene>
    <name evidence="2" type="ORF">FISHEDRAFT_72333</name>
</gene>
<feature type="compositionally biased region" description="Polar residues" evidence="1">
    <location>
        <begin position="43"/>
        <end position="52"/>
    </location>
</feature>
<dbReference type="AlphaFoldDB" id="A0A0D7AEC8"/>
<proteinExistence type="predicted"/>
<reference evidence="2 3" key="1">
    <citation type="journal article" date="2015" name="Fungal Genet. Biol.">
        <title>Evolution of novel wood decay mechanisms in Agaricales revealed by the genome sequences of Fistulina hepatica and Cylindrobasidium torrendii.</title>
        <authorList>
            <person name="Floudas D."/>
            <person name="Held B.W."/>
            <person name="Riley R."/>
            <person name="Nagy L.G."/>
            <person name="Koehler G."/>
            <person name="Ransdell A.S."/>
            <person name="Younus H."/>
            <person name="Chow J."/>
            <person name="Chiniquy J."/>
            <person name="Lipzen A."/>
            <person name="Tritt A."/>
            <person name="Sun H."/>
            <person name="Haridas S."/>
            <person name="LaButti K."/>
            <person name="Ohm R.A."/>
            <person name="Kues U."/>
            <person name="Blanchette R.A."/>
            <person name="Grigoriev I.V."/>
            <person name="Minto R.E."/>
            <person name="Hibbett D.S."/>
        </authorList>
    </citation>
    <scope>NUCLEOTIDE SEQUENCE [LARGE SCALE GENOMIC DNA]</scope>
    <source>
        <strain evidence="2 3">ATCC 64428</strain>
    </source>
</reference>
<feature type="compositionally biased region" description="Low complexity" evidence="1">
    <location>
        <begin position="205"/>
        <end position="214"/>
    </location>
</feature>
<feature type="compositionally biased region" description="Basic and acidic residues" evidence="1">
    <location>
        <begin position="241"/>
        <end position="253"/>
    </location>
</feature>
<evidence type="ECO:0000313" key="3">
    <source>
        <dbReference type="Proteomes" id="UP000054144"/>
    </source>
</evidence>